<dbReference type="PANTHER" id="PTHR22812">
    <property type="entry name" value="CHROMOBOX PROTEIN"/>
    <property type="match status" value="1"/>
</dbReference>
<dbReference type="Pfam" id="PF00385">
    <property type="entry name" value="Chromo"/>
    <property type="match status" value="1"/>
</dbReference>
<dbReference type="PROSITE" id="PS50013">
    <property type="entry name" value="CHROMO_2"/>
    <property type="match status" value="1"/>
</dbReference>
<dbReference type="GO" id="GO:0000792">
    <property type="term" value="C:heterochromatin"/>
    <property type="evidence" value="ECO:0007669"/>
    <property type="project" value="UniProtKB-ARBA"/>
</dbReference>
<dbReference type="CDD" id="cd00024">
    <property type="entry name" value="CD_CSD"/>
    <property type="match status" value="1"/>
</dbReference>
<dbReference type="AlphaFoldDB" id="A0AA40EQV0"/>
<dbReference type="InterPro" id="IPR016197">
    <property type="entry name" value="Chromo-like_dom_sf"/>
</dbReference>
<name>A0AA40EQV0_9PEZI</name>
<evidence type="ECO:0000256" key="1">
    <source>
        <dbReference type="ARBA" id="ARBA00004123"/>
    </source>
</evidence>
<dbReference type="InterPro" id="IPR008251">
    <property type="entry name" value="Chromo_shadow_dom"/>
</dbReference>
<evidence type="ECO:0000313" key="7">
    <source>
        <dbReference type="Proteomes" id="UP001172155"/>
    </source>
</evidence>
<dbReference type="SMART" id="SM00300">
    <property type="entry name" value="ChSh"/>
    <property type="match status" value="1"/>
</dbReference>
<keyword evidence="7" id="KW-1185">Reference proteome</keyword>
<dbReference type="SMART" id="SM00298">
    <property type="entry name" value="CHROMO"/>
    <property type="match status" value="1"/>
</dbReference>
<evidence type="ECO:0000256" key="4">
    <source>
        <dbReference type="SAM" id="MobiDB-lite"/>
    </source>
</evidence>
<evidence type="ECO:0000313" key="6">
    <source>
        <dbReference type="EMBL" id="KAK0743798.1"/>
    </source>
</evidence>
<protein>
    <recommendedName>
        <fullName evidence="5">Chromo domain-containing protein</fullName>
    </recommendedName>
</protein>
<feature type="compositionally biased region" description="Acidic residues" evidence="4">
    <location>
        <begin position="29"/>
        <end position="49"/>
    </location>
</feature>
<organism evidence="6 7">
    <name type="scientific">Schizothecium vesticola</name>
    <dbReference type="NCBI Taxonomy" id="314040"/>
    <lineage>
        <taxon>Eukaryota</taxon>
        <taxon>Fungi</taxon>
        <taxon>Dikarya</taxon>
        <taxon>Ascomycota</taxon>
        <taxon>Pezizomycotina</taxon>
        <taxon>Sordariomycetes</taxon>
        <taxon>Sordariomycetidae</taxon>
        <taxon>Sordariales</taxon>
        <taxon>Schizotheciaceae</taxon>
        <taxon>Schizothecium</taxon>
    </lineage>
</organism>
<dbReference type="Gene3D" id="2.40.50.40">
    <property type="match status" value="2"/>
</dbReference>
<dbReference type="GO" id="GO:0005634">
    <property type="term" value="C:nucleus"/>
    <property type="evidence" value="ECO:0007669"/>
    <property type="project" value="UniProtKB-SubCell"/>
</dbReference>
<feature type="region of interest" description="Disordered" evidence="4">
    <location>
        <begin position="119"/>
        <end position="150"/>
    </location>
</feature>
<dbReference type="InterPro" id="IPR000953">
    <property type="entry name" value="Chromo/chromo_shadow_dom"/>
</dbReference>
<dbReference type="InterPro" id="IPR023779">
    <property type="entry name" value="Chromodomain_CS"/>
</dbReference>
<accession>A0AA40EQV0</accession>
<dbReference type="Proteomes" id="UP001172155">
    <property type="component" value="Unassembled WGS sequence"/>
</dbReference>
<feature type="domain" description="Chromo" evidence="5">
    <location>
        <begin position="51"/>
        <end position="103"/>
    </location>
</feature>
<comment type="subunit">
    <text evidence="2">Component of the NuA4 histone acetyltransferase complex.</text>
</comment>
<dbReference type="PROSITE" id="PS00598">
    <property type="entry name" value="CHROMO_1"/>
    <property type="match status" value="1"/>
</dbReference>
<dbReference type="Pfam" id="PF01393">
    <property type="entry name" value="Chromo_shadow"/>
    <property type="match status" value="1"/>
</dbReference>
<feature type="region of interest" description="Disordered" evidence="4">
    <location>
        <begin position="1"/>
        <end position="49"/>
    </location>
</feature>
<keyword evidence="3" id="KW-0539">Nucleus</keyword>
<dbReference type="GO" id="GO:0006338">
    <property type="term" value="P:chromatin remodeling"/>
    <property type="evidence" value="ECO:0007669"/>
    <property type="project" value="UniProtKB-ARBA"/>
</dbReference>
<dbReference type="EMBL" id="JAUKUD010000005">
    <property type="protein sequence ID" value="KAK0743798.1"/>
    <property type="molecule type" value="Genomic_DNA"/>
</dbReference>
<dbReference type="SUPFAM" id="SSF54160">
    <property type="entry name" value="Chromo domain-like"/>
    <property type="match status" value="2"/>
</dbReference>
<reference evidence="6" key="1">
    <citation type="submission" date="2023-06" db="EMBL/GenBank/DDBJ databases">
        <title>Genome-scale phylogeny and comparative genomics of the fungal order Sordariales.</title>
        <authorList>
            <consortium name="Lawrence Berkeley National Laboratory"/>
            <person name="Hensen N."/>
            <person name="Bonometti L."/>
            <person name="Westerberg I."/>
            <person name="Brannstrom I.O."/>
            <person name="Guillou S."/>
            <person name="Cros-Aarteil S."/>
            <person name="Calhoun S."/>
            <person name="Haridas S."/>
            <person name="Kuo A."/>
            <person name="Mondo S."/>
            <person name="Pangilinan J."/>
            <person name="Riley R."/>
            <person name="LaButti K."/>
            <person name="Andreopoulos B."/>
            <person name="Lipzen A."/>
            <person name="Chen C."/>
            <person name="Yanf M."/>
            <person name="Daum C."/>
            <person name="Ng V."/>
            <person name="Clum A."/>
            <person name="Steindorff A."/>
            <person name="Ohm R."/>
            <person name="Martin F."/>
            <person name="Silar P."/>
            <person name="Natvig D."/>
            <person name="Lalanne C."/>
            <person name="Gautier V."/>
            <person name="Ament-velasquez S.L."/>
            <person name="Kruys A."/>
            <person name="Hutchinson M.I."/>
            <person name="Powell A.J."/>
            <person name="Barry K."/>
            <person name="Miller A.N."/>
            <person name="Grigoriev I.V."/>
            <person name="Debuchy R."/>
            <person name="Gladieux P."/>
            <person name="Thoren M.H."/>
            <person name="Johannesson H."/>
        </authorList>
    </citation>
    <scope>NUCLEOTIDE SEQUENCE</scope>
    <source>
        <strain evidence="6">SMH3187-1</strain>
    </source>
</reference>
<comment type="subcellular location">
    <subcellularLocation>
        <location evidence="1">Nucleus</location>
    </subcellularLocation>
</comment>
<evidence type="ECO:0000256" key="3">
    <source>
        <dbReference type="ARBA" id="ARBA00023242"/>
    </source>
</evidence>
<gene>
    <name evidence="6" type="ORF">B0T18DRAFT_191230</name>
</gene>
<proteinExistence type="predicted"/>
<dbReference type="CDD" id="cd18657">
    <property type="entry name" value="CSD_Swi6"/>
    <property type="match status" value="1"/>
</dbReference>
<evidence type="ECO:0000256" key="2">
    <source>
        <dbReference type="ARBA" id="ARBA00011353"/>
    </source>
</evidence>
<sequence>MPFAVSDNESEVDVDAPLPSVKDEVIGDVGDEEEEEEEDDEEQENGEGEEYVVEKILSHRIDKNNKPHFEVKWEGYEKKSERTWEPEAHLIENASLILTEYLESIGGRDQLFADNTASLKSKKRGRASTGGAAQAGKRSRKNGDHPSDEELPLTARAATWKPPAGSWEDHIAQLDACEDEETGKLMVYLTWKNGHKTQHETSIIYQRCPQKMLQFYERHVRIIKTDADTESATSPRVSD</sequence>
<dbReference type="InterPro" id="IPR023780">
    <property type="entry name" value="Chromo_domain"/>
</dbReference>
<dbReference type="InterPro" id="IPR051219">
    <property type="entry name" value="Heterochromatin_chromo-domain"/>
</dbReference>
<comment type="caution">
    <text evidence="6">The sequence shown here is derived from an EMBL/GenBank/DDBJ whole genome shotgun (WGS) entry which is preliminary data.</text>
</comment>
<evidence type="ECO:0000259" key="5">
    <source>
        <dbReference type="PROSITE" id="PS50013"/>
    </source>
</evidence>